<dbReference type="PANTHER" id="PTHR37419">
    <property type="entry name" value="SERINE/THREONINE-PROTEIN KINASE TOXIN HIPA"/>
    <property type="match status" value="1"/>
</dbReference>
<protein>
    <recommendedName>
        <fullName evidence="1">HipA N-terminal subdomain 1 domain-containing protein</fullName>
    </recommendedName>
</protein>
<gene>
    <name evidence="2" type="ORF">LCGC14_1904620</name>
</gene>
<feature type="domain" description="HipA N-terminal subdomain 1" evidence="1">
    <location>
        <begin position="16"/>
        <end position="115"/>
    </location>
</feature>
<name>A0A0F9ITP0_9ZZZZ</name>
<dbReference type="GO" id="GO:0004674">
    <property type="term" value="F:protein serine/threonine kinase activity"/>
    <property type="evidence" value="ECO:0007669"/>
    <property type="project" value="TreeGrafter"/>
</dbReference>
<dbReference type="GO" id="GO:0005829">
    <property type="term" value="C:cytosol"/>
    <property type="evidence" value="ECO:0007669"/>
    <property type="project" value="TreeGrafter"/>
</dbReference>
<dbReference type="AlphaFoldDB" id="A0A0F9ITP0"/>
<reference evidence="2" key="1">
    <citation type="journal article" date="2015" name="Nature">
        <title>Complex archaea that bridge the gap between prokaryotes and eukaryotes.</title>
        <authorList>
            <person name="Spang A."/>
            <person name="Saw J.H."/>
            <person name="Jorgensen S.L."/>
            <person name="Zaremba-Niedzwiedzka K."/>
            <person name="Martijn J."/>
            <person name="Lind A.E."/>
            <person name="van Eijk R."/>
            <person name="Schleper C."/>
            <person name="Guy L."/>
            <person name="Ettema T.J."/>
        </authorList>
    </citation>
    <scope>NUCLEOTIDE SEQUENCE</scope>
</reference>
<dbReference type="InterPro" id="IPR052028">
    <property type="entry name" value="HipA_Ser/Thr_kinase"/>
</dbReference>
<organism evidence="2">
    <name type="scientific">marine sediment metagenome</name>
    <dbReference type="NCBI Taxonomy" id="412755"/>
    <lineage>
        <taxon>unclassified sequences</taxon>
        <taxon>metagenomes</taxon>
        <taxon>ecological metagenomes</taxon>
    </lineage>
</organism>
<dbReference type="InterPro" id="IPR017508">
    <property type="entry name" value="HipA_N1"/>
</dbReference>
<feature type="non-terminal residue" evidence="2">
    <location>
        <position position="162"/>
    </location>
</feature>
<dbReference type="PANTHER" id="PTHR37419:SF8">
    <property type="entry name" value="TOXIN YJJJ"/>
    <property type="match status" value="1"/>
</dbReference>
<proteinExistence type="predicted"/>
<dbReference type="Pfam" id="PF13657">
    <property type="entry name" value="Couple_hipA"/>
    <property type="match status" value="1"/>
</dbReference>
<comment type="caution">
    <text evidence="2">The sequence shown here is derived from an EMBL/GenBank/DDBJ whole genome shotgun (WGS) entry which is preliminary data.</text>
</comment>
<accession>A0A0F9ITP0</accession>
<sequence>MKKLDVNFTRSPGDSLRVGTLAEDRGRVYFEYAADFIATGLNLSPFRLPFEPGLFEHRDRDFGPLPGLFDDSLPDGWGLLLMDRHFRSLGRHLAEISSLDRLAWLGTRTMGALTYRPPTDRQDTDASIFDLHDLARQSQGILTGSAVDVLPELLRAGGSPAG</sequence>
<dbReference type="EMBL" id="LAZR01020004">
    <property type="protein sequence ID" value="KKL90447.1"/>
    <property type="molecule type" value="Genomic_DNA"/>
</dbReference>
<evidence type="ECO:0000259" key="1">
    <source>
        <dbReference type="Pfam" id="PF13657"/>
    </source>
</evidence>
<evidence type="ECO:0000313" key="2">
    <source>
        <dbReference type="EMBL" id="KKL90447.1"/>
    </source>
</evidence>